<protein>
    <submittedName>
        <fullName evidence="1">Microsomal dipeptidase (EC)</fullName>
        <ecNumber evidence="1">3.4.13.19</ecNumber>
    </submittedName>
</protein>
<name>A0A6S6TT76_9BACT</name>
<dbReference type="EMBL" id="CACVAR010000301">
    <property type="protein sequence ID" value="CAA6819428.1"/>
    <property type="molecule type" value="Genomic_DNA"/>
</dbReference>
<evidence type="ECO:0000313" key="1">
    <source>
        <dbReference type="EMBL" id="CAA6819428.1"/>
    </source>
</evidence>
<dbReference type="PANTHER" id="PTHR10443:SF12">
    <property type="entry name" value="DIPEPTIDASE"/>
    <property type="match status" value="1"/>
</dbReference>
<organism evidence="1">
    <name type="scientific">uncultured Sulfurovum sp</name>
    <dbReference type="NCBI Taxonomy" id="269237"/>
    <lineage>
        <taxon>Bacteria</taxon>
        <taxon>Pseudomonadati</taxon>
        <taxon>Campylobacterota</taxon>
        <taxon>Epsilonproteobacteria</taxon>
        <taxon>Campylobacterales</taxon>
        <taxon>Sulfurovaceae</taxon>
        <taxon>Sulfurovum</taxon>
        <taxon>environmental samples</taxon>
    </lineage>
</organism>
<dbReference type="InterPro" id="IPR008257">
    <property type="entry name" value="Pept_M19"/>
</dbReference>
<dbReference type="SUPFAM" id="SSF51556">
    <property type="entry name" value="Metallo-dependent hydrolases"/>
    <property type="match status" value="1"/>
</dbReference>
<sequence>MPMNFIDFHCDTATLILEQKQELKKNNLTIDIEKLQKGEALAQFFAMYIDAQKVESSYDYCVTMLNTFKDELTKNQETISLCRSYDDLITTQKENKIAAFLSIEEGDALDGSLDKLRFFKEEGISAVTLTWNYVNALGYPNFQWKHQDKGLKPKGIEVVEEMNSLNMLIDVSHLSDGGFEDVLKHSKVPFIATHSNARAMTNHPRNLSDKMLKQLADAGGLTGINFFNNFLVNGELKEKMEVAKIEDMVRHIKHIKKVAGVDVIGLGSDFDGIPNPVEIEDISQMSKLSDALLKNGFSSDEVEKIFFRNGLRIIKDVLK</sequence>
<dbReference type="CDD" id="cd01301">
    <property type="entry name" value="rDP_like"/>
    <property type="match status" value="1"/>
</dbReference>
<proteinExistence type="predicted"/>
<dbReference type="InterPro" id="IPR032466">
    <property type="entry name" value="Metal_Hydrolase"/>
</dbReference>
<dbReference type="PANTHER" id="PTHR10443">
    <property type="entry name" value="MICROSOMAL DIPEPTIDASE"/>
    <property type="match status" value="1"/>
</dbReference>
<keyword evidence="1" id="KW-0224">Dipeptidase</keyword>
<dbReference type="PROSITE" id="PS51365">
    <property type="entry name" value="RENAL_DIPEPTIDASE_2"/>
    <property type="match status" value="1"/>
</dbReference>
<dbReference type="GO" id="GO:0006508">
    <property type="term" value="P:proteolysis"/>
    <property type="evidence" value="ECO:0007669"/>
    <property type="project" value="InterPro"/>
</dbReference>
<dbReference type="Pfam" id="PF01244">
    <property type="entry name" value="Peptidase_M19"/>
    <property type="match status" value="1"/>
</dbReference>
<keyword evidence="1" id="KW-0645">Protease</keyword>
<dbReference type="GO" id="GO:0070573">
    <property type="term" value="F:metallodipeptidase activity"/>
    <property type="evidence" value="ECO:0007669"/>
    <property type="project" value="InterPro"/>
</dbReference>
<dbReference type="AlphaFoldDB" id="A0A6S6TT76"/>
<accession>A0A6S6TT76</accession>
<keyword evidence="1" id="KW-0378">Hydrolase</keyword>
<dbReference type="EC" id="3.4.13.19" evidence="1"/>
<gene>
    <name evidence="1" type="ORF">HELGO_WM51454</name>
</gene>
<reference evidence="1" key="1">
    <citation type="submission" date="2020-01" db="EMBL/GenBank/DDBJ databases">
        <authorList>
            <person name="Meier V. D."/>
            <person name="Meier V D."/>
        </authorList>
    </citation>
    <scope>NUCLEOTIDE SEQUENCE</scope>
    <source>
        <strain evidence="1">HLG_WM_MAG_03</strain>
    </source>
</reference>
<dbReference type="Gene3D" id="3.20.20.140">
    <property type="entry name" value="Metal-dependent hydrolases"/>
    <property type="match status" value="1"/>
</dbReference>